<feature type="transmembrane region" description="Helical" evidence="1">
    <location>
        <begin position="43"/>
        <end position="73"/>
    </location>
</feature>
<keyword evidence="1" id="KW-0472">Membrane</keyword>
<dbReference type="Proteomes" id="UP000652354">
    <property type="component" value="Unassembled WGS sequence"/>
</dbReference>
<evidence type="ECO:0008006" key="4">
    <source>
        <dbReference type="Google" id="ProtNLM"/>
    </source>
</evidence>
<accession>A0A919UJL9</accession>
<keyword evidence="1" id="KW-0812">Transmembrane</keyword>
<protein>
    <recommendedName>
        <fullName evidence="4">Holin-X, holin superfamily III</fullName>
    </recommendedName>
</protein>
<dbReference type="Pfam" id="PF07332">
    <property type="entry name" value="Phage_holin_3_6"/>
    <property type="match status" value="1"/>
</dbReference>
<feature type="transmembrane region" description="Helical" evidence="1">
    <location>
        <begin position="79"/>
        <end position="104"/>
    </location>
</feature>
<organism evidence="2 3">
    <name type="scientific">Demequina activiva</name>
    <dbReference type="NCBI Taxonomy" id="1582364"/>
    <lineage>
        <taxon>Bacteria</taxon>
        <taxon>Bacillati</taxon>
        <taxon>Actinomycetota</taxon>
        <taxon>Actinomycetes</taxon>
        <taxon>Micrococcales</taxon>
        <taxon>Demequinaceae</taxon>
        <taxon>Demequina</taxon>
    </lineage>
</organism>
<dbReference type="InterPro" id="IPR009937">
    <property type="entry name" value="Phage_holin_3_6"/>
</dbReference>
<sequence>MSSNYGKMFANAILGAVAGQWIATIKSEVEVAKIEIKYKSQRLGIGAALVAAAAVLAFFMTGVLITAAVLGFSNVMEPWGAALLVAGIILVFVLIFGLIGMSLIKKNKDLFPSASIERIKDRM</sequence>
<keyword evidence="3" id="KW-1185">Reference proteome</keyword>
<reference evidence="2" key="1">
    <citation type="submission" date="2021-01" db="EMBL/GenBank/DDBJ databases">
        <title>Whole genome shotgun sequence of Demequina activiva NBRC 110675.</title>
        <authorList>
            <person name="Komaki H."/>
            <person name="Tamura T."/>
        </authorList>
    </citation>
    <scope>NUCLEOTIDE SEQUENCE</scope>
    <source>
        <strain evidence="2">NBRC 110675</strain>
    </source>
</reference>
<dbReference type="RefSeq" id="WP_203653374.1">
    <property type="nucleotide sequence ID" value="NZ_BONR01000001.1"/>
</dbReference>
<dbReference type="EMBL" id="BONR01000001">
    <property type="protein sequence ID" value="GIG53935.1"/>
    <property type="molecule type" value="Genomic_DNA"/>
</dbReference>
<keyword evidence="1" id="KW-1133">Transmembrane helix</keyword>
<dbReference type="AlphaFoldDB" id="A0A919UJL9"/>
<gene>
    <name evidence="2" type="ORF">Dac01nite_06870</name>
</gene>
<proteinExistence type="predicted"/>
<comment type="caution">
    <text evidence="2">The sequence shown here is derived from an EMBL/GenBank/DDBJ whole genome shotgun (WGS) entry which is preliminary data.</text>
</comment>
<evidence type="ECO:0000313" key="3">
    <source>
        <dbReference type="Proteomes" id="UP000652354"/>
    </source>
</evidence>
<evidence type="ECO:0000313" key="2">
    <source>
        <dbReference type="EMBL" id="GIG53935.1"/>
    </source>
</evidence>
<name>A0A919UJL9_9MICO</name>
<evidence type="ECO:0000256" key="1">
    <source>
        <dbReference type="SAM" id="Phobius"/>
    </source>
</evidence>